<keyword evidence="2" id="KW-0472">Membrane</keyword>
<evidence type="ECO:0000259" key="3">
    <source>
        <dbReference type="Pfam" id="PF13717"/>
    </source>
</evidence>
<evidence type="ECO:0000256" key="1">
    <source>
        <dbReference type="SAM" id="MobiDB-lite"/>
    </source>
</evidence>
<comment type="caution">
    <text evidence="4">The sequence shown here is derived from an EMBL/GenBank/DDBJ whole genome shotgun (WGS) entry which is preliminary data.</text>
</comment>
<keyword evidence="2" id="KW-1133">Transmembrane helix</keyword>
<keyword evidence="5" id="KW-1185">Reference proteome</keyword>
<name>A0ABS5F923_9PROT</name>
<dbReference type="InterPro" id="IPR011723">
    <property type="entry name" value="Znf/thioredoxin_put"/>
</dbReference>
<evidence type="ECO:0000256" key="2">
    <source>
        <dbReference type="SAM" id="Phobius"/>
    </source>
</evidence>
<feature type="transmembrane region" description="Helical" evidence="2">
    <location>
        <begin position="81"/>
        <end position="101"/>
    </location>
</feature>
<dbReference type="RefSeq" id="WP_211857629.1">
    <property type="nucleotide sequence ID" value="NZ_JAAGBB010000080.1"/>
</dbReference>
<feature type="domain" description="Zinc finger/thioredoxin putative" evidence="3">
    <location>
        <begin position="1"/>
        <end position="36"/>
    </location>
</feature>
<keyword evidence="2" id="KW-0812">Transmembrane</keyword>
<sequence length="123" mass="13236">MRIACPDCAAEYDVPDHLLVGNPRAMRCARCGRVWTPAPLDEEPPPPPEPMPEEPPAEPPPPEPPPAEPAPPPPAPVRRTGLLVAWLVTVAVIVGTVVGVVTRRDDLVRAWPPAERAYRAVGL</sequence>
<dbReference type="NCBIfam" id="TIGR02098">
    <property type="entry name" value="MJ0042_CXXC"/>
    <property type="match status" value="1"/>
</dbReference>
<reference evidence="5" key="1">
    <citation type="journal article" date="2021" name="Syst. Appl. Microbiol.">
        <title>Roseomonas hellenica sp. nov., isolated from roots of wild-growing Alkanna tinctoria.</title>
        <authorList>
            <person name="Rat A."/>
            <person name="Naranjo H.D."/>
            <person name="Lebbe L."/>
            <person name="Cnockaert M."/>
            <person name="Krigas N."/>
            <person name="Grigoriadou K."/>
            <person name="Maloupa E."/>
            <person name="Willems A."/>
        </authorList>
    </citation>
    <scope>NUCLEOTIDE SEQUENCE [LARGE SCALE GENOMIC DNA]</scope>
    <source>
        <strain evidence="5">LMG 31523</strain>
    </source>
</reference>
<dbReference type="EMBL" id="JAAGBB010000080">
    <property type="protein sequence ID" value="MBR0669063.1"/>
    <property type="molecule type" value="Genomic_DNA"/>
</dbReference>
<feature type="region of interest" description="Disordered" evidence="1">
    <location>
        <begin position="36"/>
        <end position="78"/>
    </location>
</feature>
<evidence type="ECO:0000313" key="5">
    <source>
        <dbReference type="Proteomes" id="UP001196870"/>
    </source>
</evidence>
<evidence type="ECO:0000313" key="4">
    <source>
        <dbReference type="EMBL" id="MBR0669063.1"/>
    </source>
</evidence>
<proteinExistence type="predicted"/>
<protein>
    <recommendedName>
        <fullName evidence="3">Zinc finger/thioredoxin putative domain-containing protein</fullName>
    </recommendedName>
</protein>
<dbReference type="Pfam" id="PF13717">
    <property type="entry name" value="Zn_ribbon_4"/>
    <property type="match status" value="1"/>
</dbReference>
<dbReference type="Proteomes" id="UP001196870">
    <property type="component" value="Unassembled WGS sequence"/>
</dbReference>
<organism evidence="4 5">
    <name type="scientific">Plastoroseomonas hellenica</name>
    <dbReference type="NCBI Taxonomy" id="2687306"/>
    <lineage>
        <taxon>Bacteria</taxon>
        <taxon>Pseudomonadati</taxon>
        <taxon>Pseudomonadota</taxon>
        <taxon>Alphaproteobacteria</taxon>
        <taxon>Acetobacterales</taxon>
        <taxon>Acetobacteraceae</taxon>
        <taxon>Plastoroseomonas</taxon>
    </lineage>
</organism>
<feature type="compositionally biased region" description="Pro residues" evidence="1">
    <location>
        <begin position="57"/>
        <end position="76"/>
    </location>
</feature>
<gene>
    <name evidence="4" type="ORF">GXW71_32235</name>
</gene>
<accession>A0ABS5F923</accession>